<keyword evidence="3" id="KW-1185">Reference proteome</keyword>
<dbReference type="Proteomes" id="UP000037069">
    <property type="component" value="Unassembled WGS sequence"/>
</dbReference>
<dbReference type="EMBL" id="JRES01000577">
    <property type="protein sequence ID" value="KNC30108.1"/>
    <property type="molecule type" value="Genomic_DNA"/>
</dbReference>
<dbReference type="STRING" id="7375.A0A0L0CCE2"/>
<evidence type="ECO:0000313" key="2">
    <source>
        <dbReference type="EMBL" id="KNC30108.1"/>
    </source>
</evidence>
<reference evidence="2 3" key="1">
    <citation type="journal article" date="2015" name="Nat. Commun.">
        <title>Lucilia cuprina genome unlocks parasitic fly biology to underpin future interventions.</title>
        <authorList>
            <person name="Anstead C.A."/>
            <person name="Korhonen P.K."/>
            <person name="Young N.D."/>
            <person name="Hall R.S."/>
            <person name="Jex A.R."/>
            <person name="Murali S.C."/>
            <person name="Hughes D.S."/>
            <person name="Lee S.F."/>
            <person name="Perry T."/>
            <person name="Stroehlein A.J."/>
            <person name="Ansell B.R."/>
            <person name="Breugelmans B."/>
            <person name="Hofmann A."/>
            <person name="Qu J."/>
            <person name="Dugan S."/>
            <person name="Lee S.L."/>
            <person name="Chao H."/>
            <person name="Dinh H."/>
            <person name="Han Y."/>
            <person name="Doddapaneni H.V."/>
            <person name="Worley K.C."/>
            <person name="Muzny D.M."/>
            <person name="Ioannidis P."/>
            <person name="Waterhouse R.M."/>
            <person name="Zdobnov E.M."/>
            <person name="James P.J."/>
            <person name="Bagnall N.H."/>
            <person name="Kotze A.C."/>
            <person name="Gibbs R.A."/>
            <person name="Richards S."/>
            <person name="Batterham P."/>
            <person name="Gasser R.B."/>
        </authorList>
    </citation>
    <scope>NUCLEOTIDE SEQUENCE [LARGE SCALE GENOMIC DNA]</scope>
    <source>
        <strain evidence="2 3">LS</strain>
        <tissue evidence="2">Full body</tissue>
    </source>
</reference>
<accession>A0A0L0CCE2</accession>
<name>A0A0L0CCE2_LUCCU</name>
<dbReference type="AlphaFoldDB" id="A0A0L0CCE2"/>
<evidence type="ECO:0000256" key="1">
    <source>
        <dbReference type="SAM" id="SignalP"/>
    </source>
</evidence>
<evidence type="ECO:0000313" key="3">
    <source>
        <dbReference type="Proteomes" id="UP000037069"/>
    </source>
</evidence>
<organism evidence="2 3">
    <name type="scientific">Lucilia cuprina</name>
    <name type="common">Green bottle fly</name>
    <name type="synonym">Australian sheep blowfly</name>
    <dbReference type="NCBI Taxonomy" id="7375"/>
    <lineage>
        <taxon>Eukaryota</taxon>
        <taxon>Metazoa</taxon>
        <taxon>Ecdysozoa</taxon>
        <taxon>Arthropoda</taxon>
        <taxon>Hexapoda</taxon>
        <taxon>Insecta</taxon>
        <taxon>Pterygota</taxon>
        <taxon>Neoptera</taxon>
        <taxon>Endopterygota</taxon>
        <taxon>Diptera</taxon>
        <taxon>Brachycera</taxon>
        <taxon>Muscomorpha</taxon>
        <taxon>Oestroidea</taxon>
        <taxon>Calliphoridae</taxon>
        <taxon>Luciliinae</taxon>
        <taxon>Lucilia</taxon>
    </lineage>
</organism>
<protein>
    <submittedName>
        <fullName evidence="2">Uncharacterized protein</fullName>
    </submittedName>
</protein>
<feature type="signal peptide" evidence="1">
    <location>
        <begin position="1"/>
        <end position="17"/>
    </location>
</feature>
<proteinExistence type="predicted"/>
<comment type="caution">
    <text evidence="2">The sequence shown here is derived from an EMBL/GenBank/DDBJ whole genome shotgun (WGS) entry which is preliminary data.</text>
</comment>
<feature type="chain" id="PRO_5005536271" evidence="1">
    <location>
        <begin position="18"/>
        <end position="162"/>
    </location>
</feature>
<keyword evidence="1" id="KW-0732">Signal</keyword>
<gene>
    <name evidence="2" type="ORF">FF38_09572</name>
</gene>
<sequence>MFKFVVVFAAYFAYAAAGVVHPTALSAAPAAVAAYANAPLYAAGGSQQIDVRHNYDGTLSSYTTTPFAYTSPVSSRYVAGAPAAYAAPAFAAPAAYAAAPAAFAAPAKYVAPAGVASPFAVASPYAAHYAAPYAAHYAAPYAAHYASGFATPFAAAPAKVVV</sequence>